<dbReference type="GO" id="GO:0016020">
    <property type="term" value="C:membrane"/>
    <property type="evidence" value="ECO:0007669"/>
    <property type="project" value="InterPro"/>
</dbReference>
<gene>
    <name evidence="15" type="ORF">EGT74_03610</name>
</gene>
<evidence type="ECO:0000256" key="14">
    <source>
        <dbReference type="ARBA" id="ARBA00042865"/>
    </source>
</evidence>
<name>A0A3N4Q9C7_9BACT</name>
<evidence type="ECO:0000256" key="12">
    <source>
        <dbReference type="ARBA" id="ARBA00023157"/>
    </source>
</evidence>
<dbReference type="OrthoDB" id="7943907at2"/>
<keyword evidence="5" id="KW-0812">Transmembrane</keyword>
<evidence type="ECO:0000256" key="10">
    <source>
        <dbReference type="ARBA" id="ARBA00023034"/>
    </source>
</evidence>
<dbReference type="Proteomes" id="UP000278351">
    <property type="component" value="Unassembled WGS sequence"/>
</dbReference>
<dbReference type="GO" id="GO:0030158">
    <property type="term" value="F:protein xylosyltransferase activity"/>
    <property type="evidence" value="ECO:0007669"/>
    <property type="project" value="InterPro"/>
</dbReference>
<keyword evidence="7" id="KW-0256">Endoplasmic reticulum</keyword>
<keyword evidence="6" id="KW-0479">Metal-binding</keyword>
<sequence length="299" mass="35323">MNHCFLLMTHFSAKSAYDQVLELMNEKHFFVIHFDRKTNIPPNDPFLLQLQSLPCVRLVRDRLNVQWGSYATVEATLRLIREAFHFSNISYFHLISGQCRHVKSIGYIHAYFSTHAGEEFIQSVDMDTIPDFLSRFAIFHWHDYYNLRSTRLKDVTLRRLSKISRVVQKTMALVGLRRRTPEWFPNRYVGSAWWSLTAECCRYMLAFIKENPAFVQRFKYTQLADEMFFQTLIMQSRFRERVAGRNLRFISFKTRHAEELTMAHALEVSGRDILFARKITRGSEALMAFVRERAVEVVG</sequence>
<evidence type="ECO:0000256" key="11">
    <source>
        <dbReference type="ARBA" id="ARBA00023136"/>
    </source>
</evidence>
<proteinExistence type="predicted"/>
<evidence type="ECO:0000256" key="1">
    <source>
        <dbReference type="ARBA" id="ARBA00004323"/>
    </source>
</evidence>
<evidence type="ECO:0000313" key="16">
    <source>
        <dbReference type="Proteomes" id="UP000278351"/>
    </source>
</evidence>
<keyword evidence="11" id="KW-0472">Membrane</keyword>
<evidence type="ECO:0000256" key="13">
    <source>
        <dbReference type="ARBA" id="ARBA00023180"/>
    </source>
</evidence>
<evidence type="ECO:0000256" key="6">
    <source>
        <dbReference type="ARBA" id="ARBA00022723"/>
    </source>
</evidence>
<evidence type="ECO:0000256" key="5">
    <source>
        <dbReference type="ARBA" id="ARBA00022692"/>
    </source>
</evidence>
<keyword evidence="13" id="KW-0325">Glycoprotein</keyword>
<dbReference type="InterPro" id="IPR003406">
    <property type="entry name" value="Glyco_trans_14"/>
</dbReference>
<evidence type="ECO:0000256" key="3">
    <source>
        <dbReference type="ARBA" id="ARBA00022676"/>
    </source>
</evidence>
<keyword evidence="4" id="KW-0808">Transferase</keyword>
<comment type="caution">
    <text evidence="15">The sequence shown here is derived from an EMBL/GenBank/DDBJ whole genome shotgun (WGS) entry which is preliminary data.</text>
</comment>
<keyword evidence="3" id="KW-0328">Glycosyltransferase</keyword>
<keyword evidence="10" id="KW-0333">Golgi apparatus</keyword>
<protein>
    <recommendedName>
        <fullName evidence="14">Peptide O-xylosyltransferase</fullName>
    </recommendedName>
</protein>
<evidence type="ECO:0000313" key="15">
    <source>
        <dbReference type="EMBL" id="RPE12647.1"/>
    </source>
</evidence>
<evidence type="ECO:0000256" key="2">
    <source>
        <dbReference type="ARBA" id="ARBA00004648"/>
    </source>
</evidence>
<dbReference type="PANTHER" id="PTHR46025">
    <property type="entry name" value="XYLOSYLTRANSFERASE OXT"/>
    <property type="match status" value="1"/>
</dbReference>
<dbReference type="RefSeq" id="WP_123845158.1">
    <property type="nucleotide sequence ID" value="NZ_RPDH01000001.1"/>
</dbReference>
<keyword evidence="9" id="KW-1133">Transmembrane helix</keyword>
<keyword evidence="12" id="KW-1015">Disulfide bond</keyword>
<keyword evidence="8" id="KW-0735">Signal-anchor</keyword>
<evidence type="ECO:0000256" key="9">
    <source>
        <dbReference type="ARBA" id="ARBA00022989"/>
    </source>
</evidence>
<comment type="subcellular location">
    <subcellularLocation>
        <location evidence="2">Endoplasmic reticulum membrane</location>
        <topology evidence="2">Single-pass type II membrane protein</topology>
    </subcellularLocation>
    <subcellularLocation>
        <location evidence="1">Golgi apparatus membrane</location>
        <topology evidence="1">Single-pass type II membrane protein</topology>
    </subcellularLocation>
</comment>
<dbReference type="Pfam" id="PF02485">
    <property type="entry name" value="Branch"/>
    <property type="match status" value="1"/>
</dbReference>
<dbReference type="GO" id="GO:0050650">
    <property type="term" value="P:chondroitin sulfate proteoglycan biosynthetic process"/>
    <property type="evidence" value="ECO:0007669"/>
    <property type="project" value="TreeGrafter"/>
</dbReference>
<dbReference type="EMBL" id="RPDH01000001">
    <property type="protein sequence ID" value="RPE12647.1"/>
    <property type="molecule type" value="Genomic_DNA"/>
</dbReference>
<evidence type="ECO:0000256" key="8">
    <source>
        <dbReference type="ARBA" id="ARBA00022968"/>
    </source>
</evidence>
<dbReference type="GO" id="GO:0046872">
    <property type="term" value="F:metal ion binding"/>
    <property type="evidence" value="ECO:0007669"/>
    <property type="project" value="UniProtKB-KW"/>
</dbReference>
<evidence type="ECO:0000256" key="7">
    <source>
        <dbReference type="ARBA" id="ARBA00022824"/>
    </source>
</evidence>
<accession>A0A3N4Q9C7</accession>
<organism evidence="15 16">
    <name type="scientific">Chitinophaga lutea</name>
    <dbReference type="NCBI Taxonomy" id="2488634"/>
    <lineage>
        <taxon>Bacteria</taxon>
        <taxon>Pseudomonadati</taxon>
        <taxon>Bacteroidota</taxon>
        <taxon>Chitinophagia</taxon>
        <taxon>Chitinophagales</taxon>
        <taxon>Chitinophagaceae</taxon>
        <taxon>Chitinophaga</taxon>
    </lineage>
</organism>
<evidence type="ECO:0000256" key="4">
    <source>
        <dbReference type="ARBA" id="ARBA00022679"/>
    </source>
</evidence>
<reference evidence="15 16" key="1">
    <citation type="submission" date="2018-11" db="EMBL/GenBank/DDBJ databases">
        <title>Chitinophaga lutea sp.nov., isolate from arsenic contaminated soil.</title>
        <authorList>
            <person name="Zong Y."/>
        </authorList>
    </citation>
    <scope>NUCLEOTIDE SEQUENCE [LARGE SCALE GENOMIC DNA]</scope>
    <source>
        <strain evidence="15 16">ZY74</strain>
    </source>
</reference>
<dbReference type="AlphaFoldDB" id="A0A3N4Q9C7"/>
<dbReference type="PANTHER" id="PTHR46025:SF3">
    <property type="entry name" value="XYLOSYLTRANSFERASE OXT"/>
    <property type="match status" value="1"/>
</dbReference>
<dbReference type="InterPro" id="IPR043538">
    <property type="entry name" value="XYLT"/>
</dbReference>
<dbReference type="GO" id="GO:0015012">
    <property type="term" value="P:heparan sulfate proteoglycan biosynthetic process"/>
    <property type="evidence" value="ECO:0007669"/>
    <property type="project" value="TreeGrafter"/>
</dbReference>
<keyword evidence="16" id="KW-1185">Reference proteome</keyword>